<sequence>MPFTAICCCQWHEKWWGNKPDHTRQEELRLVSRDESKFLELELDTKSKSRKVCVYCRSRIETELQGKKSKTLDTTEPEIDYDNYYNRESEVDCEVHVPAATVETPFSPSPHHCIPVAICEDKGTQCPSLPSAP</sequence>
<evidence type="ECO:0000313" key="2">
    <source>
        <dbReference type="Proteomes" id="UP000887567"/>
    </source>
</evidence>
<keyword evidence="2" id="KW-1185">Reference proteome</keyword>
<organism evidence="1 2">
    <name type="scientific">Exaiptasia diaphana</name>
    <name type="common">Tropical sea anemone</name>
    <name type="synonym">Aiptasia pulchella</name>
    <dbReference type="NCBI Taxonomy" id="2652724"/>
    <lineage>
        <taxon>Eukaryota</taxon>
        <taxon>Metazoa</taxon>
        <taxon>Cnidaria</taxon>
        <taxon>Anthozoa</taxon>
        <taxon>Hexacorallia</taxon>
        <taxon>Actiniaria</taxon>
        <taxon>Aiptasiidae</taxon>
        <taxon>Exaiptasia</taxon>
    </lineage>
</organism>
<dbReference type="OrthoDB" id="10593460at2759"/>
<name>A0A913YQX7_EXADI</name>
<dbReference type="Proteomes" id="UP000887567">
    <property type="component" value="Unplaced"/>
</dbReference>
<dbReference type="GeneID" id="114575940"/>
<reference evidence="1" key="1">
    <citation type="submission" date="2022-11" db="UniProtKB">
        <authorList>
            <consortium name="EnsemblMetazoa"/>
        </authorList>
    </citation>
    <scope>IDENTIFICATION</scope>
</reference>
<dbReference type="AlphaFoldDB" id="A0A913YQX7"/>
<dbReference type="KEGG" id="epa:114575940"/>
<protein>
    <submittedName>
        <fullName evidence="1">Uncharacterized protein</fullName>
    </submittedName>
</protein>
<accession>A0A913YQX7</accession>
<evidence type="ECO:0000313" key="1">
    <source>
        <dbReference type="EnsemblMetazoa" id="XP_028517559.1"/>
    </source>
</evidence>
<proteinExistence type="predicted"/>
<dbReference type="EnsemblMetazoa" id="XM_028661758.1">
    <property type="protein sequence ID" value="XP_028517559.1"/>
    <property type="gene ID" value="LOC114575940"/>
</dbReference>
<dbReference type="RefSeq" id="XP_028517559.1">
    <property type="nucleotide sequence ID" value="XM_028661758.1"/>
</dbReference>